<evidence type="ECO:0000313" key="2">
    <source>
        <dbReference type="Proteomes" id="UP001303046"/>
    </source>
</evidence>
<protein>
    <recommendedName>
        <fullName evidence="3">Integrase catalytic domain-containing protein</fullName>
    </recommendedName>
</protein>
<dbReference type="SUPFAM" id="SSF53098">
    <property type="entry name" value="Ribonuclease H-like"/>
    <property type="match status" value="1"/>
</dbReference>
<name>A0ABR1BWR9_NECAM</name>
<reference evidence="1 2" key="1">
    <citation type="submission" date="2023-08" db="EMBL/GenBank/DDBJ databases">
        <title>A Necator americanus chromosomal reference genome.</title>
        <authorList>
            <person name="Ilik V."/>
            <person name="Petrzelkova K.J."/>
            <person name="Pardy F."/>
            <person name="Fuh T."/>
            <person name="Niatou-Singa F.S."/>
            <person name="Gouil Q."/>
            <person name="Baker L."/>
            <person name="Ritchie M.E."/>
            <person name="Jex A.R."/>
            <person name="Gazzola D."/>
            <person name="Li H."/>
            <person name="Toshio Fujiwara R."/>
            <person name="Zhan B."/>
            <person name="Aroian R.V."/>
            <person name="Pafco B."/>
            <person name="Schwarz E.M."/>
        </authorList>
    </citation>
    <scope>NUCLEOTIDE SEQUENCE [LARGE SCALE GENOMIC DNA]</scope>
    <source>
        <strain evidence="1 2">Aroian</strain>
        <tissue evidence="1">Whole animal</tissue>
    </source>
</reference>
<dbReference type="Proteomes" id="UP001303046">
    <property type="component" value="Unassembled WGS sequence"/>
</dbReference>
<gene>
    <name evidence="1" type="primary">Necator_chrI.g3185</name>
    <name evidence="1" type="ORF">RB195_007056</name>
</gene>
<proteinExistence type="predicted"/>
<organism evidence="1 2">
    <name type="scientific">Necator americanus</name>
    <name type="common">Human hookworm</name>
    <dbReference type="NCBI Taxonomy" id="51031"/>
    <lineage>
        <taxon>Eukaryota</taxon>
        <taxon>Metazoa</taxon>
        <taxon>Ecdysozoa</taxon>
        <taxon>Nematoda</taxon>
        <taxon>Chromadorea</taxon>
        <taxon>Rhabditida</taxon>
        <taxon>Rhabditina</taxon>
        <taxon>Rhabditomorpha</taxon>
        <taxon>Strongyloidea</taxon>
        <taxon>Ancylostomatidae</taxon>
        <taxon>Bunostominae</taxon>
        <taxon>Necator</taxon>
    </lineage>
</organism>
<comment type="caution">
    <text evidence="1">The sequence shown here is derived from an EMBL/GenBank/DDBJ whole genome shotgun (WGS) entry which is preliminary data.</text>
</comment>
<dbReference type="InterPro" id="IPR036397">
    <property type="entry name" value="RNaseH_sf"/>
</dbReference>
<accession>A0ABR1BWR9</accession>
<keyword evidence="2" id="KW-1185">Reference proteome</keyword>
<dbReference type="PANTHER" id="PTHR47331">
    <property type="entry name" value="PHD-TYPE DOMAIN-CONTAINING PROTEIN"/>
    <property type="match status" value="1"/>
</dbReference>
<dbReference type="InterPro" id="IPR012337">
    <property type="entry name" value="RNaseH-like_sf"/>
</dbReference>
<evidence type="ECO:0000313" key="1">
    <source>
        <dbReference type="EMBL" id="KAK6730360.1"/>
    </source>
</evidence>
<dbReference type="Gene3D" id="3.30.420.10">
    <property type="entry name" value="Ribonuclease H-like superfamily/Ribonuclease H"/>
    <property type="match status" value="1"/>
</dbReference>
<dbReference type="EMBL" id="JAVFWL010000001">
    <property type="protein sequence ID" value="KAK6730360.1"/>
    <property type="molecule type" value="Genomic_DNA"/>
</dbReference>
<evidence type="ECO:0008006" key="3">
    <source>
        <dbReference type="Google" id="ProtNLM"/>
    </source>
</evidence>
<sequence length="170" mass="19468">MVTRMIHLDVVSDLTTTAFLNMLRRFFARGGVLRSITSDNAPTFDLGNTILQEDIQTARNDSAIMKEVGSREIDWRHITPYAPWQGGFYGRLIKTAKHSLHKILGSSIVSLEELSTIVFEFEALLNTRPLTFIANDFNNDRILIFSKEISSYRIRWGSPLNQKIPLIFHQ</sequence>